<feature type="non-terminal residue" evidence="1">
    <location>
        <position position="183"/>
    </location>
</feature>
<name>A0A0F9H7K1_9ZZZZ</name>
<dbReference type="AlphaFoldDB" id="A0A0F9H7K1"/>
<accession>A0A0F9H7K1</accession>
<protein>
    <submittedName>
        <fullName evidence="1">Uncharacterized protein</fullName>
    </submittedName>
</protein>
<reference evidence="1" key="1">
    <citation type="journal article" date="2015" name="Nature">
        <title>Complex archaea that bridge the gap between prokaryotes and eukaryotes.</title>
        <authorList>
            <person name="Spang A."/>
            <person name="Saw J.H."/>
            <person name="Jorgensen S.L."/>
            <person name="Zaremba-Niedzwiedzka K."/>
            <person name="Martijn J."/>
            <person name="Lind A.E."/>
            <person name="van Eijk R."/>
            <person name="Schleper C."/>
            <person name="Guy L."/>
            <person name="Ettema T.J."/>
        </authorList>
    </citation>
    <scope>NUCLEOTIDE SEQUENCE</scope>
</reference>
<organism evidence="1">
    <name type="scientific">marine sediment metagenome</name>
    <dbReference type="NCBI Taxonomy" id="412755"/>
    <lineage>
        <taxon>unclassified sequences</taxon>
        <taxon>metagenomes</taxon>
        <taxon>ecological metagenomes</taxon>
    </lineage>
</organism>
<dbReference type="EMBL" id="LAZR01015863">
    <property type="protein sequence ID" value="KKM07025.1"/>
    <property type="molecule type" value="Genomic_DNA"/>
</dbReference>
<evidence type="ECO:0000313" key="1">
    <source>
        <dbReference type="EMBL" id="KKM07025.1"/>
    </source>
</evidence>
<gene>
    <name evidence="1" type="ORF">LCGC14_1738150</name>
</gene>
<proteinExistence type="predicted"/>
<sequence length="183" mass="21051">MEYKRATRIQSHRQLNKDITEVRVDTQCPSHRFPEDVKKPKIELFAFKLAFADDEPAEELKNTGILFGVEEELNRQQLCINTIRSNVTNINFNDGSMTICCPKLPKDTDARIGVRRDPRNPDKIEKIFGYNLVLSTSVEVHLQIELLRLRRITNISGNAEEGSQFIKNKEQIHNHHSAVADQV</sequence>
<comment type="caution">
    <text evidence="1">The sequence shown here is derived from an EMBL/GenBank/DDBJ whole genome shotgun (WGS) entry which is preliminary data.</text>
</comment>